<dbReference type="EMBL" id="CP007547">
    <property type="protein sequence ID" value="AIL44076.1"/>
    <property type="molecule type" value="Genomic_DNA"/>
</dbReference>
<dbReference type="InterPro" id="IPR011990">
    <property type="entry name" value="TPR-like_helical_dom_sf"/>
</dbReference>
<keyword evidence="5" id="KW-0998">Cell outer membrane</keyword>
<reference evidence="9" key="1">
    <citation type="journal article" date="2013" name="Lancet">
        <title>First case of E anophelis outbreak in an intensive-care unit.</title>
        <authorList>
            <person name="Teo J."/>
            <person name="Tan S.Y."/>
            <person name="Tay M."/>
            <person name="Ding Y."/>
            <person name="Kjelleberg S."/>
            <person name="Givskov M."/>
            <person name="Lin R.T."/>
            <person name="Yang L."/>
        </authorList>
    </citation>
    <scope>NUCLEOTIDE SEQUENCE [LARGE SCALE GENOMIC DNA]</scope>
    <source>
        <strain evidence="9">NUHP1</strain>
    </source>
</reference>
<proteinExistence type="inferred from homology"/>
<reference evidence="9" key="2">
    <citation type="journal article" date="2015" name="Genome Biol. Evol.">
        <title>Complete Genome Sequence and Transcriptomic Analysis of the Novel Pathogen Elizabethkingia anophelis in Response to Oxidative Stress.</title>
        <authorList>
            <person name="Li Y."/>
            <person name="Liu Y."/>
            <person name="Chew S.C."/>
            <person name="Tay M."/>
            <person name="Salido M.M."/>
            <person name="Teo J."/>
            <person name="Lauro F.M."/>
            <person name="Givskov M."/>
            <person name="Yang L."/>
        </authorList>
    </citation>
    <scope>NUCLEOTIDE SEQUENCE</scope>
    <source>
        <strain evidence="9">NUHP1</strain>
    </source>
</reference>
<feature type="signal peptide" evidence="6">
    <location>
        <begin position="1"/>
        <end position="22"/>
    </location>
</feature>
<dbReference type="Proteomes" id="UP000028933">
    <property type="component" value="Chromosome"/>
</dbReference>
<dbReference type="eggNOG" id="COG3193">
    <property type="taxonomic scope" value="Bacteria"/>
</dbReference>
<keyword evidence="3 6" id="KW-0732">Signal</keyword>
<evidence type="ECO:0000256" key="3">
    <source>
        <dbReference type="ARBA" id="ARBA00022729"/>
    </source>
</evidence>
<keyword evidence="4" id="KW-0472">Membrane</keyword>
<evidence type="ECO:0000256" key="6">
    <source>
        <dbReference type="SAM" id="SignalP"/>
    </source>
</evidence>
<dbReference type="InterPro" id="IPR012944">
    <property type="entry name" value="SusD_RagB_dom"/>
</dbReference>
<gene>
    <name evidence="9" type="ORF">BD94_0301</name>
</gene>
<dbReference type="HOGENOM" id="CLU_015553_3_0_10"/>
<evidence type="ECO:0000256" key="1">
    <source>
        <dbReference type="ARBA" id="ARBA00004442"/>
    </source>
</evidence>
<dbReference type="InterPro" id="IPR033985">
    <property type="entry name" value="SusD-like_N"/>
</dbReference>
<dbReference type="GO" id="GO:0009279">
    <property type="term" value="C:cell outer membrane"/>
    <property type="evidence" value="ECO:0007669"/>
    <property type="project" value="UniProtKB-SubCell"/>
</dbReference>
<evidence type="ECO:0000256" key="2">
    <source>
        <dbReference type="ARBA" id="ARBA00006275"/>
    </source>
</evidence>
<dbReference type="Pfam" id="PF07980">
    <property type="entry name" value="SusD_RagB"/>
    <property type="match status" value="1"/>
</dbReference>
<evidence type="ECO:0000259" key="8">
    <source>
        <dbReference type="Pfam" id="PF14322"/>
    </source>
</evidence>
<dbReference type="STRING" id="1338011.BD94_0301"/>
<name>A0A077E920_9FLAO</name>
<feature type="domain" description="SusD-like N-terminal" evidence="8">
    <location>
        <begin position="90"/>
        <end position="226"/>
    </location>
</feature>
<evidence type="ECO:0000313" key="10">
    <source>
        <dbReference type="Proteomes" id="UP000028933"/>
    </source>
</evidence>
<dbReference type="RefSeq" id="WP_035572383.1">
    <property type="nucleotide sequence ID" value="NZ_CP007547.1"/>
</dbReference>
<sequence>MRKNILKVMLFACLGISMVSCNNMLDVDPQDALDTEKVYSSVSNFEKGVLGSYSLYSPEYSVLIGSIMADECRLNPRNNGVNGFGNLLSRWEYTSEDDILLKAWKNYYADIYSINLLLENAGKVPVRNEQERNKKKSLVAELYGLRAMIHFELHRNFGASDADGNEALTIPYITDTDVNKKPGKISLSKFYEYIWLDLERAKDIDETVDFRMNKNAVTALEARVALYQKNYIVALAKSTQIINQFPLSDLSQYENIWKDKSPSEVIFRLKRSNDNKLRPNTLWEDYAAGRKFFQPSYKLMNSYTDSDIRLSNFNFNKDENTEEEFINKYPGNDFSDKVNDVKVFRVSEMYLIRAEVNFFLNRKYAALQDIHELRKHRISNSAELNTIDLNTILNERYLELSYEGHRYYDLKRLKLPVKRLEKDLAAEGDQKDLNSNDKAYILPVPLKETIVNPNLK</sequence>
<protein>
    <recommendedName>
        <fullName evidence="11">Outer membrane protein, probably involved in nutrient binding</fullName>
    </recommendedName>
</protein>
<feature type="domain" description="RagB/SusD" evidence="7">
    <location>
        <begin position="339"/>
        <end position="455"/>
    </location>
</feature>
<dbReference type="Pfam" id="PF14322">
    <property type="entry name" value="SusD-like_3"/>
    <property type="match status" value="1"/>
</dbReference>
<accession>A0A077E920</accession>
<dbReference type="KEGG" id="eao:BD94_0301"/>
<evidence type="ECO:0000256" key="4">
    <source>
        <dbReference type="ARBA" id="ARBA00023136"/>
    </source>
</evidence>
<evidence type="ECO:0008006" key="11">
    <source>
        <dbReference type="Google" id="ProtNLM"/>
    </source>
</evidence>
<dbReference type="Gene3D" id="1.25.40.390">
    <property type="match status" value="1"/>
</dbReference>
<dbReference type="AlphaFoldDB" id="A0A077E920"/>
<evidence type="ECO:0000313" key="9">
    <source>
        <dbReference type="EMBL" id="AIL44076.1"/>
    </source>
</evidence>
<evidence type="ECO:0000259" key="7">
    <source>
        <dbReference type="Pfam" id="PF07980"/>
    </source>
</evidence>
<feature type="chain" id="PRO_5001717909" description="Outer membrane protein, probably involved in nutrient binding" evidence="6">
    <location>
        <begin position="23"/>
        <end position="456"/>
    </location>
</feature>
<comment type="subcellular location">
    <subcellularLocation>
        <location evidence="1">Cell outer membrane</location>
    </subcellularLocation>
</comment>
<dbReference type="PROSITE" id="PS51257">
    <property type="entry name" value="PROKAR_LIPOPROTEIN"/>
    <property type="match status" value="1"/>
</dbReference>
<evidence type="ECO:0000256" key="5">
    <source>
        <dbReference type="ARBA" id="ARBA00023237"/>
    </source>
</evidence>
<organism evidence="9 10">
    <name type="scientific">Elizabethkingia anophelis NUHP1</name>
    <dbReference type="NCBI Taxonomy" id="1338011"/>
    <lineage>
        <taxon>Bacteria</taxon>
        <taxon>Pseudomonadati</taxon>
        <taxon>Bacteroidota</taxon>
        <taxon>Flavobacteriia</taxon>
        <taxon>Flavobacteriales</taxon>
        <taxon>Weeksellaceae</taxon>
        <taxon>Elizabethkingia</taxon>
    </lineage>
</organism>
<dbReference type="SUPFAM" id="SSF48452">
    <property type="entry name" value="TPR-like"/>
    <property type="match status" value="1"/>
</dbReference>
<comment type="similarity">
    <text evidence="2">Belongs to the SusD family.</text>
</comment>